<feature type="non-terminal residue" evidence="11">
    <location>
        <position position="1"/>
    </location>
</feature>
<evidence type="ECO:0000256" key="10">
    <source>
        <dbReference type="RuleBase" id="RU003514"/>
    </source>
</evidence>
<feature type="non-terminal residue" evidence="11">
    <location>
        <position position="401"/>
    </location>
</feature>
<evidence type="ECO:0000256" key="3">
    <source>
        <dbReference type="ARBA" id="ARBA00022515"/>
    </source>
</evidence>
<keyword evidence="3 10" id="KW-0639">Primosome</keyword>
<dbReference type="GO" id="GO:0003899">
    <property type="term" value="F:DNA-directed RNA polymerase activity"/>
    <property type="evidence" value="ECO:0007669"/>
    <property type="project" value="InterPro"/>
</dbReference>
<dbReference type="Pfam" id="PF01896">
    <property type="entry name" value="DNA_primase_S"/>
    <property type="match status" value="1"/>
</dbReference>
<dbReference type="GO" id="GO:0005658">
    <property type="term" value="C:alpha DNA polymerase:primase complex"/>
    <property type="evidence" value="ECO:0007669"/>
    <property type="project" value="UniProtKB-ARBA"/>
</dbReference>
<keyword evidence="6 10" id="KW-0235">DNA replication</keyword>
<evidence type="ECO:0000256" key="2">
    <source>
        <dbReference type="ARBA" id="ARBA00022478"/>
    </source>
</evidence>
<evidence type="ECO:0000313" key="12">
    <source>
        <dbReference type="Proteomes" id="UP000274922"/>
    </source>
</evidence>
<dbReference type="InterPro" id="IPR014052">
    <property type="entry name" value="DNA_primase_ssu_euk/arc"/>
</dbReference>
<keyword evidence="2 10" id="KW-0240">DNA-directed RNA polymerase</keyword>
<protein>
    <recommendedName>
        <fullName evidence="10">DNA primase</fullName>
        <ecNumber evidence="10">2.7.7.-</ecNumber>
    </recommendedName>
</protein>
<dbReference type="GO" id="GO:0046872">
    <property type="term" value="F:metal ion binding"/>
    <property type="evidence" value="ECO:0007669"/>
    <property type="project" value="UniProtKB-KW"/>
</dbReference>
<gene>
    <name evidence="11" type="ORF">CXG81DRAFT_155</name>
</gene>
<evidence type="ECO:0000256" key="7">
    <source>
        <dbReference type="ARBA" id="ARBA00022723"/>
    </source>
</evidence>
<evidence type="ECO:0000256" key="4">
    <source>
        <dbReference type="ARBA" id="ARBA00022679"/>
    </source>
</evidence>
<comment type="similarity">
    <text evidence="1 10">Belongs to the eukaryotic-type primase small subunit family.</text>
</comment>
<keyword evidence="12" id="KW-1185">Reference proteome</keyword>
<dbReference type="EMBL" id="ML014184">
    <property type="protein sequence ID" value="RKP01137.1"/>
    <property type="molecule type" value="Genomic_DNA"/>
</dbReference>
<organism evidence="11 12">
    <name type="scientific">Caulochytrium protostelioides</name>
    <dbReference type="NCBI Taxonomy" id="1555241"/>
    <lineage>
        <taxon>Eukaryota</taxon>
        <taxon>Fungi</taxon>
        <taxon>Fungi incertae sedis</taxon>
        <taxon>Chytridiomycota</taxon>
        <taxon>Chytridiomycota incertae sedis</taxon>
        <taxon>Chytridiomycetes</taxon>
        <taxon>Caulochytriales</taxon>
        <taxon>Caulochytriaceae</taxon>
        <taxon>Caulochytrium</taxon>
    </lineage>
</organism>
<evidence type="ECO:0000256" key="8">
    <source>
        <dbReference type="ARBA" id="ARBA00022833"/>
    </source>
</evidence>
<keyword evidence="8" id="KW-0862">Zinc</keyword>
<dbReference type="Gene3D" id="3.90.920.10">
    <property type="entry name" value="DNA primase, PRIM domain"/>
    <property type="match status" value="1"/>
</dbReference>
<keyword evidence="7" id="KW-0479">Metal-binding</keyword>
<dbReference type="Proteomes" id="UP000274922">
    <property type="component" value="Unassembled WGS sequence"/>
</dbReference>
<accession>A0A4P9X7C0</accession>
<reference evidence="12" key="1">
    <citation type="journal article" date="2018" name="Nat. Microbiol.">
        <title>Leveraging single-cell genomics to expand the fungal tree of life.</title>
        <authorList>
            <person name="Ahrendt S.R."/>
            <person name="Quandt C.A."/>
            <person name="Ciobanu D."/>
            <person name="Clum A."/>
            <person name="Salamov A."/>
            <person name="Andreopoulos B."/>
            <person name="Cheng J.F."/>
            <person name="Woyke T."/>
            <person name="Pelin A."/>
            <person name="Henrissat B."/>
            <person name="Reynolds N.K."/>
            <person name="Benny G.L."/>
            <person name="Smith M.E."/>
            <person name="James T.Y."/>
            <person name="Grigoriev I.V."/>
        </authorList>
    </citation>
    <scope>NUCLEOTIDE SEQUENCE [LARGE SCALE GENOMIC DNA]</scope>
    <source>
        <strain evidence="12">ATCC 52028</strain>
    </source>
</reference>
<keyword evidence="5" id="KW-0548">Nucleotidyltransferase</keyword>
<name>A0A4P9X7C0_9FUNG</name>
<dbReference type="InterPro" id="IPR002755">
    <property type="entry name" value="DNA_primase_S"/>
</dbReference>
<evidence type="ECO:0000256" key="1">
    <source>
        <dbReference type="ARBA" id="ARBA00009762"/>
    </source>
</evidence>
<dbReference type="PANTHER" id="PTHR10536">
    <property type="entry name" value="DNA PRIMASE SMALL SUBUNIT"/>
    <property type="match status" value="1"/>
</dbReference>
<evidence type="ECO:0000256" key="9">
    <source>
        <dbReference type="ARBA" id="ARBA00023163"/>
    </source>
</evidence>
<dbReference type="OrthoDB" id="19606at2759"/>
<evidence type="ECO:0000313" key="11">
    <source>
        <dbReference type="EMBL" id="RKP01137.1"/>
    </source>
</evidence>
<dbReference type="SUPFAM" id="SSF56747">
    <property type="entry name" value="Prim-pol domain"/>
    <property type="match status" value="1"/>
</dbReference>
<sequence>EMLPIFYRTFFPTHTMIRWLSYGRPIKNYLAYREFSFTLPGDAWVRYQSYASEADFRDALRQKVPHKIDIGPVYTVRPRDRHMYRPEACEARERELVFDIDMTDYDDVRTCCTGADMCDKCWIFMTAARDVLDDALRQDFGFKHILWVYSGRRGLHGWVCDHRARVLSADARGAVVSYLSVKLTSPAPGGSGTGGGAYGDMLARPGLRRAYRHLLHYFETALLASQGYLTDARWEATLATWLPHAPQCRAKLAAKFSQRSHSDPWDRWTLLRAAHEAGGMSGAAGETLSLPALIFFLLYPRLDAAVSRGVNHLLKSPFVVHPKTGKVCVPIDLPKGPARIPFRHDAVPTLTQLVSELNHAAADASQPANGEKRKGVSWRDTALRPYVLFMESFIDGVLADE</sequence>
<dbReference type="EC" id="2.7.7.-" evidence="10"/>
<evidence type="ECO:0000256" key="5">
    <source>
        <dbReference type="ARBA" id="ARBA00022695"/>
    </source>
</evidence>
<dbReference type="STRING" id="1555241.A0A4P9X7C0"/>
<evidence type="ECO:0000256" key="6">
    <source>
        <dbReference type="ARBA" id="ARBA00022705"/>
    </source>
</evidence>
<dbReference type="GO" id="GO:0006269">
    <property type="term" value="P:DNA replication, synthesis of primer"/>
    <property type="evidence" value="ECO:0007669"/>
    <property type="project" value="UniProtKB-KW"/>
</dbReference>
<dbReference type="AlphaFoldDB" id="A0A4P9X7C0"/>
<proteinExistence type="inferred from homology"/>
<keyword evidence="4 10" id="KW-0808">Transferase</keyword>
<dbReference type="FunFam" id="3.90.920.10:FF:000003">
    <property type="entry name" value="DNA primase"/>
    <property type="match status" value="1"/>
</dbReference>
<keyword evidence="9" id="KW-0804">Transcription</keyword>
<dbReference type="CDD" id="cd04860">
    <property type="entry name" value="AE_Prim_S"/>
    <property type="match status" value="1"/>
</dbReference>